<dbReference type="RefSeq" id="XP_026727264.1">
    <property type="nucleotide sequence ID" value="XM_026871463.1"/>
</dbReference>
<dbReference type="InterPro" id="IPR036291">
    <property type="entry name" value="NAD(P)-bd_dom_sf"/>
</dbReference>
<reference evidence="6" key="1">
    <citation type="submission" date="2025-08" db="UniProtKB">
        <authorList>
            <consortium name="RefSeq"/>
        </authorList>
    </citation>
    <scope>IDENTIFICATION</scope>
</reference>
<gene>
    <name evidence="6" type="primary">LOC113493465</name>
</gene>
<protein>
    <submittedName>
        <fullName evidence="6">Carbonyl reductase [NADPH] 1-like</fullName>
    </submittedName>
</protein>
<organism evidence="5 6">
    <name type="scientific">Trichoplusia ni</name>
    <name type="common">Cabbage looper</name>
    <dbReference type="NCBI Taxonomy" id="7111"/>
    <lineage>
        <taxon>Eukaryota</taxon>
        <taxon>Metazoa</taxon>
        <taxon>Ecdysozoa</taxon>
        <taxon>Arthropoda</taxon>
        <taxon>Hexapoda</taxon>
        <taxon>Insecta</taxon>
        <taxon>Pterygota</taxon>
        <taxon>Neoptera</taxon>
        <taxon>Endopterygota</taxon>
        <taxon>Lepidoptera</taxon>
        <taxon>Glossata</taxon>
        <taxon>Ditrysia</taxon>
        <taxon>Noctuoidea</taxon>
        <taxon>Noctuidae</taxon>
        <taxon>Plusiinae</taxon>
        <taxon>Trichoplusia</taxon>
    </lineage>
</organism>
<dbReference type="KEGG" id="tnl:113493465"/>
<keyword evidence="2" id="KW-0521">NADP</keyword>
<dbReference type="Gene3D" id="3.40.50.720">
    <property type="entry name" value="NAD(P)-binding Rossmann-like Domain"/>
    <property type="match status" value="1"/>
</dbReference>
<dbReference type="Proteomes" id="UP000322000">
    <property type="component" value="Chromosome 4"/>
</dbReference>
<dbReference type="PANTHER" id="PTHR43963:SF4">
    <property type="entry name" value="CARBONYL REDUCTASE (NADPH)"/>
    <property type="match status" value="1"/>
</dbReference>
<dbReference type="GO" id="GO:0004090">
    <property type="term" value="F:carbonyl reductase (NADPH) activity"/>
    <property type="evidence" value="ECO:0007669"/>
    <property type="project" value="TreeGrafter"/>
</dbReference>
<evidence type="ECO:0000256" key="1">
    <source>
        <dbReference type="ARBA" id="ARBA00006484"/>
    </source>
</evidence>
<dbReference type="GeneID" id="113493465"/>
<dbReference type="AlphaFoldDB" id="A0A7E5VG44"/>
<evidence type="ECO:0000256" key="3">
    <source>
        <dbReference type="ARBA" id="ARBA00023002"/>
    </source>
</evidence>
<dbReference type="InterPro" id="IPR002347">
    <property type="entry name" value="SDR_fam"/>
</dbReference>
<dbReference type="Pfam" id="PF00106">
    <property type="entry name" value="adh_short"/>
    <property type="match status" value="1"/>
</dbReference>
<dbReference type="InParanoid" id="A0A7E5VG44"/>
<dbReference type="PANTHER" id="PTHR43963">
    <property type="entry name" value="CARBONYL REDUCTASE 1-RELATED"/>
    <property type="match status" value="1"/>
</dbReference>
<keyword evidence="3" id="KW-0560">Oxidoreductase</keyword>
<dbReference type="SUPFAM" id="SSF51735">
    <property type="entry name" value="NAD(P)-binding Rossmann-fold domains"/>
    <property type="match status" value="1"/>
</dbReference>
<evidence type="ECO:0000256" key="4">
    <source>
        <dbReference type="RuleBase" id="RU000363"/>
    </source>
</evidence>
<proteinExistence type="inferred from homology"/>
<dbReference type="PRINTS" id="PR00081">
    <property type="entry name" value="GDHRDH"/>
</dbReference>
<evidence type="ECO:0000313" key="6">
    <source>
        <dbReference type="RefSeq" id="XP_026727264.1"/>
    </source>
</evidence>
<keyword evidence="5" id="KW-1185">Reference proteome</keyword>
<sequence length="277" mass="30795">MYKMETKVAIVTGGNRGIGFEIVKGLCQKFDGAVYLTARNEERGRQAVKKLQDIGLKPLFHILDVTCEKSIQDLAAHISTHHSGIDVLVNNAGILDFDKSISSHEDAKKLIDTNFMSLLTISKILYPLLSNTARIINISSDWGLLSNIRKQIWLDTLVKEDLTVEEILAFVNEFLLAAKNGRSSFVSIAGHFGDYKVSKVAMSALTFVQQRQFIAQGKDVSINCVHPGFVMTDMTKGMGDFTPERGARAPLYLALEAPQSLKGAFIWHDCHHVNWDD</sequence>
<dbReference type="PRINTS" id="PR00080">
    <property type="entry name" value="SDRFAMILY"/>
</dbReference>
<evidence type="ECO:0000313" key="5">
    <source>
        <dbReference type="Proteomes" id="UP000322000"/>
    </source>
</evidence>
<accession>A0A7E5VG44</accession>
<comment type="similarity">
    <text evidence="1 4">Belongs to the short-chain dehydrogenases/reductases (SDR) family.</text>
</comment>
<name>A0A7E5VG44_TRINI</name>
<evidence type="ECO:0000256" key="2">
    <source>
        <dbReference type="ARBA" id="ARBA00022857"/>
    </source>
</evidence>
<dbReference type="OrthoDB" id="7289984at2759"/>